<dbReference type="Gene3D" id="3.40.710.10">
    <property type="entry name" value="DD-peptidase/beta-lactamase superfamily"/>
    <property type="match status" value="1"/>
</dbReference>
<name>A0A3M9MCH6_9MICO</name>
<dbReference type="InterPro" id="IPR050789">
    <property type="entry name" value="Diverse_Enzym_Activities"/>
</dbReference>
<dbReference type="AlphaFoldDB" id="A0A3M9MCH6"/>
<dbReference type="PANTHER" id="PTHR43283">
    <property type="entry name" value="BETA-LACTAMASE-RELATED"/>
    <property type="match status" value="1"/>
</dbReference>
<protein>
    <submittedName>
        <fullName evidence="2">Class C beta-lactamase-related serine hydrolase</fullName>
    </submittedName>
</protein>
<accession>A0A3M9MCH6</accession>
<dbReference type="InterPro" id="IPR001466">
    <property type="entry name" value="Beta-lactam-related"/>
</dbReference>
<dbReference type="Pfam" id="PF00144">
    <property type="entry name" value="Beta-lactamase"/>
    <property type="match status" value="1"/>
</dbReference>
<dbReference type="OrthoDB" id="9773047at2"/>
<gene>
    <name evidence="2" type="ORF">EFY87_08590</name>
</gene>
<keyword evidence="3" id="KW-1185">Reference proteome</keyword>
<evidence type="ECO:0000313" key="3">
    <source>
        <dbReference type="Proteomes" id="UP000271678"/>
    </source>
</evidence>
<dbReference type="SUPFAM" id="SSF56601">
    <property type="entry name" value="beta-lactamase/transpeptidase-like"/>
    <property type="match status" value="1"/>
</dbReference>
<dbReference type="GO" id="GO:0016787">
    <property type="term" value="F:hydrolase activity"/>
    <property type="evidence" value="ECO:0007669"/>
    <property type="project" value="UniProtKB-KW"/>
</dbReference>
<reference evidence="2 3" key="1">
    <citation type="submission" date="2018-11" db="EMBL/GenBank/DDBJ databases">
        <title>Draft genome of Simplicispira Flexivirga sp. BO-16.</title>
        <authorList>
            <person name="Im W.T."/>
        </authorList>
    </citation>
    <scope>NUCLEOTIDE SEQUENCE [LARGE SCALE GENOMIC DNA]</scope>
    <source>
        <strain evidence="2 3">BO-16</strain>
    </source>
</reference>
<feature type="domain" description="Beta-lactamase-related" evidence="1">
    <location>
        <begin position="28"/>
        <end position="193"/>
    </location>
</feature>
<sequence>MHELRQSAPSAEGVDAAAVGHFLDALATAGIEAHSLMLLRHGAVVADAHWAPYEAGQLNLLYSLSKSFVSVAAGIAVQENRFRLTDRIVDLVPDLVPPDVADNWRLVTVRDCLRMATGHLDDPAFHLAADDWLAAFLRMPPEQAPGSVFTYNQLATYTVARLIQETAGERLLDYLRPRLFEPLGVDTAAWLTDGHGHDLGFSGLHLPTDAIARLGQLLLQRGEWHGRQLVPAGWIEEATSPQMPNDGAHRRPGVEEPTFDWGHGYGYQFWLCRNGFRGDGAFGQFCGAAGV</sequence>
<dbReference type="InterPro" id="IPR012338">
    <property type="entry name" value="Beta-lactam/transpept-like"/>
</dbReference>
<dbReference type="RefSeq" id="WP_123271057.1">
    <property type="nucleotide sequence ID" value="NZ_RJJQ01000007.1"/>
</dbReference>
<dbReference type="PANTHER" id="PTHR43283:SF7">
    <property type="entry name" value="BETA-LACTAMASE-RELATED DOMAIN-CONTAINING PROTEIN"/>
    <property type="match status" value="1"/>
</dbReference>
<evidence type="ECO:0000259" key="1">
    <source>
        <dbReference type="Pfam" id="PF00144"/>
    </source>
</evidence>
<dbReference type="EMBL" id="RJJQ01000007">
    <property type="protein sequence ID" value="RNI22857.1"/>
    <property type="molecule type" value="Genomic_DNA"/>
</dbReference>
<dbReference type="Proteomes" id="UP000271678">
    <property type="component" value="Unassembled WGS sequence"/>
</dbReference>
<organism evidence="2 3">
    <name type="scientific">Flexivirga caeni</name>
    <dbReference type="NCBI Taxonomy" id="2294115"/>
    <lineage>
        <taxon>Bacteria</taxon>
        <taxon>Bacillati</taxon>
        <taxon>Actinomycetota</taxon>
        <taxon>Actinomycetes</taxon>
        <taxon>Micrococcales</taxon>
        <taxon>Dermacoccaceae</taxon>
        <taxon>Flexivirga</taxon>
    </lineage>
</organism>
<comment type="caution">
    <text evidence="2">The sequence shown here is derived from an EMBL/GenBank/DDBJ whole genome shotgun (WGS) entry which is preliminary data.</text>
</comment>
<keyword evidence="2" id="KW-0378">Hydrolase</keyword>
<evidence type="ECO:0000313" key="2">
    <source>
        <dbReference type="EMBL" id="RNI22857.1"/>
    </source>
</evidence>
<proteinExistence type="predicted"/>